<organism evidence="2 3">
    <name type="scientific">Clydaea vesicula</name>
    <dbReference type="NCBI Taxonomy" id="447962"/>
    <lineage>
        <taxon>Eukaryota</taxon>
        <taxon>Fungi</taxon>
        <taxon>Fungi incertae sedis</taxon>
        <taxon>Chytridiomycota</taxon>
        <taxon>Chytridiomycota incertae sedis</taxon>
        <taxon>Chytridiomycetes</taxon>
        <taxon>Lobulomycetales</taxon>
        <taxon>Lobulomycetaceae</taxon>
        <taxon>Clydaea</taxon>
    </lineage>
</organism>
<proteinExistence type="predicted"/>
<dbReference type="InterPro" id="IPR036397">
    <property type="entry name" value="RNaseH_sf"/>
</dbReference>
<sequence>MTVLEVRGDIRQTLVTAKKKAAEIGQKFAGAKRTNSRSVDLVLCVLPQARNTALYNEELVVDQKGGYLGNLILKINAKLGGVNTYVLPSDIPLNTGSRIPTIVIGIDVTHPLAGVTNGISIAAVVGSVDSGYAEYRCSVRVQAGRQEIVDDLHDMVIDLFEMFRERSKGVYPQRVIVYRDGVSEGQFSEVIFNELKSLKRAFVTLKMNKAPTVTFLSVNKRHHIRFFPTNQKDGDKNGNVMPSTVIDTGIVHPYEFDFFLNSHPGLQGTSRPTHFTKAVSIVPAYHAHLVAARARAHVEKDD</sequence>
<evidence type="ECO:0000259" key="1">
    <source>
        <dbReference type="PROSITE" id="PS50822"/>
    </source>
</evidence>
<dbReference type="EMBL" id="JADGJW010001305">
    <property type="protein sequence ID" value="KAJ3204394.1"/>
    <property type="molecule type" value="Genomic_DNA"/>
</dbReference>
<gene>
    <name evidence="2" type="primary">AGO1_2</name>
    <name evidence="2" type="ORF">HK099_001168</name>
</gene>
<dbReference type="Pfam" id="PF02171">
    <property type="entry name" value="Piwi"/>
    <property type="match status" value="1"/>
</dbReference>
<keyword evidence="3" id="KW-1185">Reference proteome</keyword>
<evidence type="ECO:0000313" key="3">
    <source>
        <dbReference type="Proteomes" id="UP001211065"/>
    </source>
</evidence>
<dbReference type="PANTHER" id="PTHR22891">
    <property type="entry name" value="EUKARYOTIC TRANSLATION INITIATION FACTOR 2C"/>
    <property type="match status" value="1"/>
</dbReference>
<dbReference type="GO" id="GO:0003676">
    <property type="term" value="F:nucleic acid binding"/>
    <property type="evidence" value="ECO:0007669"/>
    <property type="project" value="InterPro"/>
</dbReference>
<dbReference type="Gene3D" id="3.30.420.10">
    <property type="entry name" value="Ribonuclease H-like superfamily/Ribonuclease H"/>
    <property type="match status" value="1"/>
</dbReference>
<dbReference type="InterPro" id="IPR012337">
    <property type="entry name" value="RNaseH-like_sf"/>
</dbReference>
<accession>A0AAD5TU77</accession>
<dbReference type="Proteomes" id="UP001211065">
    <property type="component" value="Unassembled WGS sequence"/>
</dbReference>
<protein>
    <submittedName>
        <fullName evidence="2">Argonaute 1</fullName>
    </submittedName>
</protein>
<dbReference type="SUPFAM" id="SSF53098">
    <property type="entry name" value="Ribonuclease H-like"/>
    <property type="match status" value="1"/>
</dbReference>
<dbReference type="AlphaFoldDB" id="A0AAD5TU77"/>
<feature type="non-terminal residue" evidence="2">
    <location>
        <position position="1"/>
    </location>
</feature>
<name>A0AAD5TU77_9FUNG</name>
<evidence type="ECO:0000313" key="2">
    <source>
        <dbReference type="EMBL" id="KAJ3204394.1"/>
    </source>
</evidence>
<reference evidence="2" key="1">
    <citation type="submission" date="2020-05" db="EMBL/GenBank/DDBJ databases">
        <title>Phylogenomic resolution of chytrid fungi.</title>
        <authorList>
            <person name="Stajich J.E."/>
            <person name="Amses K."/>
            <person name="Simmons R."/>
            <person name="Seto K."/>
            <person name="Myers J."/>
            <person name="Bonds A."/>
            <person name="Quandt C.A."/>
            <person name="Barry K."/>
            <person name="Liu P."/>
            <person name="Grigoriev I."/>
            <person name="Longcore J.E."/>
            <person name="James T.Y."/>
        </authorList>
    </citation>
    <scope>NUCLEOTIDE SEQUENCE</scope>
    <source>
        <strain evidence="2">JEL0476</strain>
    </source>
</reference>
<dbReference type="InterPro" id="IPR003165">
    <property type="entry name" value="Piwi"/>
</dbReference>
<dbReference type="SMART" id="SM00950">
    <property type="entry name" value="Piwi"/>
    <property type="match status" value="1"/>
</dbReference>
<dbReference type="PROSITE" id="PS50822">
    <property type="entry name" value="PIWI"/>
    <property type="match status" value="1"/>
</dbReference>
<feature type="domain" description="Piwi" evidence="1">
    <location>
        <begin position="58"/>
        <end position="286"/>
    </location>
</feature>
<comment type="caution">
    <text evidence="2">The sequence shown here is derived from an EMBL/GenBank/DDBJ whole genome shotgun (WGS) entry which is preliminary data.</text>
</comment>